<evidence type="ECO:0000313" key="1">
    <source>
        <dbReference type="EMBL" id="KRY15998.1"/>
    </source>
</evidence>
<gene>
    <name evidence="1" type="ORF">T12_4105</name>
</gene>
<comment type="caution">
    <text evidence="1">The sequence shown here is derived from an EMBL/GenBank/DDBJ whole genome shotgun (WGS) entry which is preliminary data.</text>
</comment>
<protein>
    <submittedName>
        <fullName evidence="1">Uncharacterized protein</fullName>
    </submittedName>
</protein>
<keyword evidence="2" id="KW-1185">Reference proteome</keyword>
<evidence type="ECO:0000313" key="2">
    <source>
        <dbReference type="Proteomes" id="UP000054783"/>
    </source>
</evidence>
<organism evidence="1 2">
    <name type="scientific">Trichinella patagoniensis</name>
    <dbReference type="NCBI Taxonomy" id="990121"/>
    <lineage>
        <taxon>Eukaryota</taxon>
        <taxon>Metazoa</taxon>
        <taxon>Ecdysozoa</taxon>
        <taxon>Nematoda</taxon>
        <taxon>Enoplea</taxon>
        <taxon>Dorylaimia</taxon>
        <taxon>Trichinellida</taxon>
        <taxon>Trichinellidae</taxon>
        <taxon>Trichinella</taxon>
    </lineage>
</organism>
<accession>A0A0V0ZUZ8</accession>
<name>A0A0V0ZUZ8_9BILA</name>
<reference evidence="1 2" key="1">
    <citation type="submission" date="2015-01" db="EMBL/GenBank/DDBJ databases">
        <title>Evolution of Trichinella species and genotypes.</title>
        <authorList>
            <person name="Korhonen P.K."/>
            <person name="Edoardo P."/>
            <person name="Giuseppe L.R."/>
            <person name="Gasser R.B."/>
        </authorList>
    </citation>
    <scope>NUCLEOTIDE SEQUENCE [LARGE SCALE GENOMIC DNA]</scope>
    <source>
        <strain evidence="1">ISS2496</strain>
    </source>
</reference>
<dbReference type="AlphaFoldDB" id="A0A0V0ZUZ8"/>
<proteinExistence type="predicted"/>
<dbReference type="EMBL" id="JYDQ01000085">
    <property type="protein sequence ID" value="KRY15998.1"/>
    <property type="molecule type" value="Genomic_DNA"/>
</dbReference>
<sequence length="66" mass="7553">MMHLSIILPRNFVRPKSCELNHVFYCNFNITSCVWQKLYHTIIGHVKGIQNSGSSTRTSAEVLAFI</sequence>
<dbReference type="Proteomes" id="UP000054783">
    <property type="component" value="Unassembled WGS sequence"/>
</dbReference>